<dbReference type="EMBL" id="JADFTS010000007">
    <property type="protein sequence ID" value="KAF9598611.1"/>
    <property type="molecule type" value="Genomic_DNA"/>
</dbReference>
<dbReference type="PANTHER" id="PTHR31238">
    <property type="entry name" value="GERMIN-LIKE PROTEIN SUBFAMILY 3 MEMBER 3"/>
    <property type="match status" value="1"/>
</dbReference>
<accession>A0A835HGF4</accession>
<gene>
    <name evidence="2" type="ORF">IFM89_028280</name>
</gene>
<sequence>MNKGSELNKTKNGKEGRGRRANPTFNGTASKEEKAQMPETRTVREHLEEDANKKSGTIRSRGRGRRERASLALATIAQAGDPDITSDFFVGSSNQTALDGNLFTHSGFRSVLYAKPPSMFKVTKATLVEFHALNGQSVSYAMLQYPPYSINPLHTHPRGFTS</sequence>
<dbReference type="Gene3D" id="2.60.120.10">
    <property type="entry name" value="Jelly Rolls"/>
    <property type="match status" value="1"/>
</dbReference>
<feature type="region of interest" description="Disordered" evidence="1">
    <location>
        <begin position="1"/>
        <end position="66"/>
    </location>
</feature>
<organism evidence="2 3">
    <name type="scientific">Coptis chinensis</name>
    <dbReference type="NCBI Taxonomy" id="261450"/>
    <lineage>
        <taxon>Eukaryota</taxon>
        <taxon>Viridiplantae</taxon>
        <taxon>Streptophyta</taxon>
        <taxon>Embryophyta</taxon>
        <taxon>Tracheophyta</taxon>
        <taxon>Spermatophyta</taxon>
        <taxon>Magnoliopsida</taxon>
        <taxon>Ranunculales</taxon>
        <taxon>Ranunculaceae</taxon>
        <taxon>Coptidoideae</taxon>
        <taxon>Coptis</taxon>
    </lineage>
</organism>
<evidence type="ECO:0000256" key="1">
    <source>
        <dbReference type="SAM" id="MobiDB-lite"/>
    </source>
</evidence>
<evidence type="ECO:0008006" key="4">
    <source>
        <dbReference type="Google" id="ProtNLM"/>
    </source>
</evidence>
<evidence type="ECO:0000313" key="2">
    <source>
        <dbReference type="EMBL" id="KAF9598611.1"/>
    </source>
</evidence>
<dbReference type="Proteomes" id="UP000631114">
    <property type="component" value="Unassembled WGS sequence"/>
</dbReference>
<feature type="compositionally biased region" description="Basic and acidic residues" evidence="1">
    <location>
        <begin position="30"/>
        <end position="53"/>
    </location>
</feature>
<dbReference type="AlphaFoldDB" id="A0A835HGF4"/>
<name>A0A835HGF4_9MAGN</name>
<comment type="caution">
    <text evidence="2">The sequence shown here is derived from an EMBL/GenBank/DDBJ whole genome shotgun (WGS) entry which is preliminary data.</text>
</comment>
<proteinExistence type="predicted"/>
<protein>
    <recommendedName>
        <fullName evidence="4">Cupin type-1 domain-containing protein</fullName>
    </recommendedName>
</protein>
<dbReference type="InterPro" id="IPR014710">
    <property type="entry name" value="RmlC-like_jellyroll"/>
</dbReference>
<keyword evidence="3" id="KW-1185">Reference proteome</keyword>
<feature type="compositionally biased region" description="Basic and acidic residues" evidence="1">
    <location>
        <begin position="1"/>
        <end position="18"/>
    </location>
</feature>
<reference evidence="2 3" key="1">
    <citation type="submission" date="2020-10" db="EMBL/GenBank/DDBJ databases">
        <title>The Coptis chinensis genome and diversification of protoberbering-type alkaloids.</title>
        <authorList>
            <person name="Wang B."/>
            <person name="Shu S."/>
            <person name="Song C."/>
            <person name="Liu Y."/>
        </authorList>
    </citation>
    <scope>NUCLEOTIDE SEQUENCE [LARGE SCALE GENOMIC DNA]</scope>
    <source>
        <strain evidence="2">HL-2020</strain>
        <tissue evidence="2">Leaf</tissue>
    </source>
</reference>
<evidence type="ECO:0000313" key="3">
    <source>
        <dbReference type="Proteomes" id="UP000631114"/>
    </source>
</evidence>